<accession>A0ABT4AXY6</accession>
<keyword evidence="1" id="KW-0472">Membrane</keyword>
<feature type="transmembrane region" description="Helical" evidence="1">
    <location>
        <begin position="46"/>
        <end position="64"/>
    </location>
</feature>
<feature type="transmembrane region" description="Helical" evidence="1">
    <location>
        <begin position="6"/>
        <end position="25"/>
    </location>
</feature>
<keyword evidence="1" id="KW-1133">Transmembrane helix</keyword>
<evidence type="ECO:0000256" key="1">
    <source>
        <dbReference type="SAM" id="Phobius"/>
    </source>
</evidence>
<keyword evidence="3" id="KW-1185">Reference proteome</keyword>
<evidence type="ECO:0000313" key="2">
    <source>
        <dbReference type="EMBL" id="MCY1139116.1"/>
    </source>
</evidence>
<gene>
    <name evidence="2" type="ORF">OWR29_14050</name>
</gene>
<comment type="caution">
    <text evidence="2">The sequence shown here is derived from an EMBL/GenBank/DDBJ whole genome shotgun (WGS) entry which is preliminary data.</text>
</comment>
<organism evidence="2 3">
    <name type="scientific">Paractinoplanes pyxinae</name>
    <dbReference type="NCBI Taxonomy" id="2997416"/>
    <lineage>
        <taxon>Bacteria</taxon>
        <taxon>Bacillati</taxon>
        <taxon>Actinomycetota</taxon>
        <taxon>Actinomycetes</taxon>
        <taxon>Micromonosporales</taxon>
        <taxon>Micromonosporaceae</taxon>
        <taxon>Paractinoplanes</taxon>
    </lineage>
</organism>
<feature type="transmembrane region" description="Helical" evidence="1">
    <location>
        <begin position="76"/>
        <end position="94"/>
    </location>
</feature>
<reference evidence="2" key="1">
    <citation type="submission" date="2022-11" db="EMBL/GenBank/DDBJ databases">
        <authorList>
            <person name="Somphong A."/>
            <person name="Phongsopitanun W."/>
        </authorList>
    </citation>
    <scope>NUCLEOTIDE SEQUENCE</scope>
    <source>
        <strain evidence="2">Pm04-4</strain>
    </source>
</reference>
<name>A0ABT4AXY6_9ACTN</name>
<protein>
    <submittedName>
        <fullName evidence="2">Uncharacterized protein</fullName>
    </submittedName>
</protein>
<proteinExistence type="predicted"/>
<dbReference type="EMBL" id="JAPNTZ010000004">
    <property type="protein sequence ID" value="MCY1139116.1"/>
    <property type="molecule type" value="Genomic_DNA"/>
</dbReference>
<evidence type="ECO:0000313" key="3">
    <source>
        <dbReference type="Proteomes" id="UP001151002"/>
    </source>
</evidence>
<dbReference type="Proteomes" id="UP001151002">
    <property type="component" value="Unassembled WGS sequence"/>
</dbReference>
<sequence>MGVVAVVLCALGGAAFVGRGVWIWVRGGPLVAKNGGPAWATAGRAATFWLLIGAALLVAGLLRAGARAGVIESDSGFWLSLTPLVLICLALIFCRPRRVVGRSR</sequence>
<keyword evidence="1" id="KW-0812">Transmembrane</keyword>
<dbReference type="RefSeq" id="WP_267563193.1">
    <property type="nucleotide sequence ID" value="NZ_JAPNTZ010000004.1"/>
</dbReference>